<name>A0A517ZXZ7_9PLAN</name>
<dbReference type="GO" id="GO:0004553">
    <property type="term" value="F:hydrolase activity, hydrolyzing O-glycosyl compounds"/>
    <property type="evidence" value="ECO:0007669"/>
    <property type="project" value="InterPro"/>
</dbReference>
<reference evidence="2 3" key="1">
    <citation type="submission" date="2019-02" db="EMBL/GenBank/DDBJ databases">
        <title>Deep-cultivation of Planctomycetes and their phenomic and genomic characterization uncovers novel biology.</title>
        <authorList>
            <person name="Wiegand S."/>
            <person name="Jogler M."/>
            <person name="Boedeker C."/>
            <person name="Pinto D."/>
            <person name="Vollmers J."/>
            <person name="Rivas-Marin E."/>
            <person name="Kohn T."/>
            <person name="Peeters S.H."/>
            <person name="Heuer A."/>
            <person name="Rast P."/>
            <person name="Oberbeckmann S."/>
            <person name="Bunk B."/>
            <person name="Jeske O."/>
            <person name="Meyerdierks A."/>
            <person name="Storesund J.E."/>
            <person name="Kallscheuer N."/>
            <person name="Luecker S."/>
            <person name="Lage O.M."/>
            <person name="Pohl T."/>
            <person name="Merkel B.J."/>
            <person name="Hornburger P."/>
            <person name="Mueller R.-W."/>
            <person name="Bruemmer F."/>
            <person name="Labrenz M."/>
            <person name="Spormann A.M."/>
            <person name="Op den Camp H."/>
            <person name="Overmann J."/>
            <person name="Amann R."/>
            <person name="Jetten M.S.M."/>
            <person name="Mascher T."/>
            <person name="Medema M.H."/>
            <person name="Devos D.P."/>
            <person name="Kaster A.-K."/>
            <person name="Ovreas L."/>
            <person name="Rohde M."/>
            <person name="Galperin M.Y."/>
            <person name="Jogler C."/>
        </authorList>
    </citation>
    <scope>NUCLEOTIDE SEQUENCE [LARGE SCALE GENOMIC DNA]</scope>
    <source>
        <strain evidence="2 3">Mal52</strain>
    </source>
</reference>
<dbReference type="EMBL" id="CP036276">
    <property type="protein sequence ID" value="QDU47351.1"/>
    <property type="molecule type" value="Genomic_DNA"/>
</dbReference>
<keyword evidence="3" id="KW-1185">Reference proteome</keyword>
<dbReference type="KEGG" id="sdyn:Mal52_58800"/>
<evidence type="ECO:0000313" key="3">
    <source>
        <dbReference type="Proteomes" id="UP000319383"/>
    </source>
</evidence>
<dbReference type="Proteomes" id="UP000319383">
    <property type="component" value="Chromosome"/>
</dbReference>
<dbReference type="Pfam" id="PF02922">
    <property type="entry name" value="CBM_48"/>
    <property type="match status" value="1"/>
</dbReference>
<evidence type="ECO:0000313" key="2">
    <source>
        <dbReference type="EMBL" id="QDU47351.1"/>
    </source>
</evidence>
<proteinExistence type="predicted"/>
<dbReference type="SUPFAM" id="SSF81296">
    <property type="entry name" value="E set domains"/>
    <property type="match status" value="1"/>
</dbReference>
<protein>
    <recommendedName>
        <fullName evidence="1">Glycoside hydrolase family 13 N-terminal domain-containing protein</fullName>
    </recommendedName>
</protein>
<evidence type="ECO:0000259" key="1">
    <source>
        <dbReference type="Pfam" id="PF02922"/>
    </source>
</evidence>
<dbReference type="GO" id="GO:0005975">
    <property type="term" value="P:carbohydrate metabolic process"/>
    <property type="evidence" value="ECO:0007669"/>
    <property type="project" value="InterPro"/>
</dbReference>
<organism evidence="2 3">
    <name type="scientific">Symmachiella dynata</name>
    <dbReference type="NCBI Taxonomy" id="2527995"/>
    <lineage>
        <taxon>Bacteria</taxon>
        <taxon>Pseudomonadati</taxon>
        <taxon>Planctomycetota</taxon>
        <taxon>Planctomycetia</taxon>
        <taxon>Planctomycetales</taxon>
        <taxon>Planctomycetaceae</taxon>
        <taxon>Symmachiella</taxon>
    </lineage>
</organism>
<dbReference type="InterPro" id="IPR004193">
    <property type="entry name" value="Glyco_hydro_13_N"/>
</dbReference>
<dbReference type="InterPro" id="IPR014756">
    <property type="entry name" value="Ig_E-set"/>
</dbReference>
<feature type="domain" description="Glycoside hydrolase family 13 N-terminal" evidence="1">
    <location>
        <begin position="12"/>
        <end position="45"/>
    </location>
</feature>
<gene>
    <name evidence="2" type="ORF">Mal52_58800</name>
</gene>
<dbReference type="Gene3D" id="2.60.40.10">
    <property type="entry name" value="Immunoglobulins"/>
    <property type="match status" value="1"/>
</dbReference>
<dbReference type="InterPro" id="IPR013783">
    <property type="entry name" value="Ig-like_fold"/>
</dbReference>
<accession>A0A517ZXZ7</accession>
<sequence>MNALTNMSETAPLGATVVPGGVNFSLFSRTASGVELLLFDREEDAAPSRVIPIDAAAPHSVVLLFSKAGPT</sequence>
<dbReference type="AlphaFoldDB" id="A0A517ZXZ7"/>